<evidence type="ECO:0000313" key="4">
    <source>
        <dbReference type="Proteomes" id="UP000176547"/>
    </source>
</evidence>
<dbReference type="Pfam" id="PF00437">
    <property type="entry name" value="T2SSE"/>
    <property type="match status" value="1"/>
</dbReference>
<evidence type="ECO:0000313" key="3">
    <source>
        <dbReference type="EMBL" id="OGE76623.1"/>
    </source>
</evidence>
<dbReference type="GO" id="GO:0005524">
    <property type="term" value="F:ATP binding"/>
    <property type="evidence" value="ECO:0007669"/>
    <property type="project" value="InterPro"/>
</dbReference>
<dbReference type="EMBL" id="MFEG01000001">
    <property type="protein sequence ID" value="OGE76623.1"/>
    <property type="molecule type" value="Genomic_DNA"/>
</dbReference>
<dbReference type="GO" id="GO:0016887">
    <property type="term" value="F:ATP hydrolysis activity"/>
    <property type="evidence" value="ECO:0007669"/>
    <property type="project" value="InterPro"/>
</dbReference>
<dbReference type="SUPFAM" id="SSF52540">
    <property type="entry name" value="P-loop containing nucleoside triphosphate hydrolases"/>
    <property type="match status" value="1"/>
</dbReference>
<dbReference type="Proteomes" id="UP000176547">
    <property type="component" value="Unassembled WGS sequence"/>
</dbReference>
<dbReference type="InterPro" id="IPR027417">
    <property type="entry name" value="P-loop_NTPase"/>
</dbReference>
<comment type="caution">
    <text evidence="3">The sequence shown here is derived from an EMBL/GenBank/DDBJ whole genome shotgun (WGS) entry which is preliminary data.</text>
</comment>
<sequence length="358" mass="40067">MSQAYSEELKELLLTVAKEQASDLHISVGKHPTLRVSRELVPLVKKPVVTPEDARGIVFEMLDEAAQKKLLEEKELDFSYNFEDKVRFRVNAFFERGFLSAALRLVPVDIKGLKELNLPEVLRDFTNREQGFFLVVGPTGHGKTTTLAAMIDIINRERAEHIITVEDPIEYLFTQDKSLIDQREVGSDTRDFHSALRSMFRQDVNVAMIGEMRDPETMAAAVTAAETGHLVFSSLHTNNAAQTIDRIIDSFPAAQQNQIRSQLSSTLLGIFSQRLVPRVSGGLIPAYELLIANTAVRNLIRENKIHELDLVIETSAEQGMVSLNQSLLSLVRSGETNLENALAFSLNPKELEALMGRR</sequence>
<dbReference type="PANTHER" id="PTHR30486:SF16">
    <property type="entry name" value="TWITCHING MOTILITY PROTEIN PILT"/>
    <property type="match status" value="1"/>
</dbReference>
<name>A0A1F5NGB1_9BACT</name>
<dbReference type="Gene3D" id="3.40.50.300">
    <property type="entry name" value="P-loop containing nucleotide triphosphate hydrolases"/>
    <property type="match status" value="1"/>
</dbReference>
<proteinExistence type="inferred from homology"/>
<dbReference type="Gene3D" id="3.30.450.90">
    <property type="match status" value="1"/>
</dbReference>
<comment type="similarity">
    <text evidence="1">Belongs to the GSP E family.</text>
</comment>
<dbReference type="InterPro" id="IPR006321">
    <property type="entry name" value="PilT/PilU"/>
</dbReference>
<dbReference type="PANTHER" id="PTHR30486">
    <property type="entry name" value="TWITCHING MOTILITY PROTEIN PILT"/>
    <property type="match status" value="1"/>
</dbReference>
<feature type="domain" description="Bacterial type II secretion system protein E" evidence="2">
    <location>
        <begin position="9"/>
        <end position="279"/>
    </location>
</feature>
<accession>A0A1F5NGB1</accession>
<dbReference type="AlphaFoldDB" id="A0A1F5NGB1"/>
<evidence type="ECO:0000256" key="1">
    <source>
        <dbReference type="ARBA" id="ARBA00006611"/>
    </source>
</evidence>
<evidence type="ECO:0000259" key="2">
    <source>
        <dbReference type="Pfam" id="PF00437"/>
    </source>
</evidence>
<dbReference type="InterPro" id="IPR050921">
    <property type="entry name" value="T4SS_GSP_E_ATPase"/>
</dbReference>
<dbReference type="InterPro" id="IPR001482">
    <property type="entry name" value="T2SS/T4SS_dom"/>
</dbReference>
<reference evidence="3 4" key="1">
    <citation type="journal article" date="2016" name="Nat. Commun.">
        <title>Thousands of microbial genomes shed light on interconnected biogeochemical processes in an aquifer system.</title>
        <authorList>
            <person name="Anantharaman K."/>
            <person name="Brown C.T."/>
            <person name="Hug L.A."/>
            <person name="Sharon I."/>
            <person name="Castelle C.J."/>
            <person name="Probst A.J."/>
            <person name="Thomas B.C."/>
            <person name="Singh A."/>
            <person name="Wilkins M.J."/>
            <person name="Karaoz U."/>
            <person name="Brodie E.L."/>
            <person name="Williams K.H."/>
            <person name="Hubbard S.S."/>
            <person name="Banfield J.F."/>
        </authorList>
    </citation>
    <scope>NUCLEOTIDE SEQUENCE [LARGE SCALE GENOMIC DNA]</scope>
</reference>
<dbReference type="CDD" id="cd01131">
    <property type="entry name" value="PilT"/>
    <property type="match status" value="1"/>
</dbReference>
<dbReference type="NCBIfam" id="TIGR01420">
    <property type="entry name" value="pilT_fam"/>
    <property type="match status" value="1"/>
</dbReference>
<organism evidence="3 4">
    <name type="scientific">Candidatus Doudnabacteria bacterium RIFCSPHIGHO2_01_52_17</name>
    <dbReference type="NCBI Taxonomy" id="1817820"/>
    <lineage>
        <taxon>Bacteria</taxon>
        <taxon>Candidatus Doudnaibacteriota</taxon>
    </lineage>
</organism>
<protein>
    <submittedName>
        <fullName evidence="3">Type IV pili twitching motility protein PilT</fullName>
    </submittedName>
</protein>
<gene>
    <name evidence="3" type="ORF">A3K06_00685</name>
</gene>